<dbReference type="Gene3D" id="3.30.460.40">
    <property type="match status" value="1"/>
</dbReference>
<dbReference type="Proteomes" id="UP001165297">
    <property type="component" value="Unassembled WGS sequence"/>
</dbReference>
<name>A0ABS8AH27_9BACT</name>
<dbReference type="EMBL" id="JAJADQ010000009">
    <property type="protein sequence ID" value="MCB2379267.1"/>
    <property type="molecule type" value="Genomic_DNA"/>
</dbReference>
<comment type="caution">
    <text evidence="1">The sequence shown here is derived from an EMBL/GenBank/DDBJ whole genome shotgun (WGS) entry which is preliminary data.</text>
</comment>
<gene>
    <name evidence="1" type="ORF">LGH70_16845</name>
</gene>
<evidence type="ECO:0000313" key="1">
    <source>
        <dbReference type="EMBL" id="MCB2379267.1"/>
    </source>
</evidence>
<keyword evidence="2" id="KW-1185">Reference proteome</keyword>
<proteinExistence type="predicted"/>
<reference evidence="1" key="1">
    <citation type="submission" date="2021-10" db="EMBL/GenBank/DDBJ databases">
        <authorList>
            <person name="Dean J.D."/>
            <person name="Kim M.K."/>
            <person name="Newey C.N."/>
            <person name="Stoker T.S."/>
            <person name="Thompson D.W."/>
            <person name="Grose J.H."/>
        </authorList>
    </citation>
    <scope>NUCLEOTIDE SEQUENCE</scope>
    <source>
        <strain evidence="1">BT635</strain>
    </source>
</reference>
<dbReference type="RefSeq" id="WP_226187935.1">
    <property type="nucleotide sequence ID" value="NZ_JAJADQ010000009.1"/>
</dbReference>
<sequence length="134" mass="15225">MNERAQPLNNSAELQLLNICRILAKHKVEYLIVGGTAVGIYGYSRMTIVYSGAISDKYDFDFWYNSSYANHYLLLDALEEIGVNVSKFRSEQVPNPKKSFFQHSFPDFTLDFLPEILGVGRFADAFRSKVVSTV</sequence>
<evidence type="ECO:0000313" key="2">
    <source>
        <dbReference type="Proteomes" id="UP001165297"/>
    </source>
</evidence>
<organism evidence="1 2">
    <name type="scientific">Hymenobacter nitidus</name>
    <dbReference type="NCBI Taxonomy" id="2880929"/>
    <lineage>
        <taxon>Bacteria</taxon>
        <taxon>Pseudomonadati</taxon>
        <taxon>Bacteroidota</taxon>
        <taxon>Cytophagia</taxon>
        <taxon>Cytophagales</taxon>
        <taxon>Hymenobacteraceae</taxon>
        <taxon>Hymenobacter</taxon>
    </lineage>
</organism>
<accession>A0ABS8AH27</accession>
<dbReference type="SUPFAM" id="SSF81301">
    <property type="entry name" value="Nucleotidyltransferase"/>
    <property type="match status" value="1"/>
</dbReference>
<dbReference type="InterPro" id="IPR043519">
    <property type="entry name" value="NT_sf"/>
</dbReference>
<protein>
    <submittedName>
        <fullName evidence="1">Uncharacterized protein</fullName>
    </submittedName>
</protein>